<keyword evidence="2" id="KW-0808">Transferase</keyword>
<dbReference type="InterPro" id="IPR013216">
    <property type="entry name" value="Methyltransf_11"/>
</dbReference>
<organism evidence="2 3">
    <name type="scientific">Litoribacter ruber</name>
    <dbReference type="NCBI Taxonomy" id="702568"/>
    <lineage>
        <taxon>Bacteria</taxon>
        <taxon>Pseudomonadati</taxon>
        <taxon>Bacteroidota</taxon>
        <taxon>Cytophagia</taxon>
        <taxon>Cytophagales</taxon>
        <taxon>Cyclobacteriaceae</taxon>
        <taxon>Litoribacter</taxon>
    </lineage>
</organism>
<dbReference type="Proteomes" id="UP001319104">
    <property type="component" value="Unassembled WGS sequence"/>
</dbReference>
<dbReference type="SUPFAM" id="SSF53335">
    <property type="entry name" value="S-adenosyl-L-methionine-dependent methyltransferases"/>
    <property type="match status" value="1"/>
</dbReference>
<comment type="caution">
    <text evidence="2">The sequence shown here is derived from an EMBL/GenBank/DDBJ whole genome shotgun (WGS) entry which is preliminary data.</text>
</comment>
<dbReference type="Gene3D" id="3.40.50.150">
    <property type="entry name" value="Vaccinia Virus protein VP39"/>
    <property type="match status" value="1"/>
</dbReference>
<feature type="domain" description="Methyltransferase type 11" evidence="1">
    <location>
        <begin position="83"/>
        <end position="131"/>
    </location>
</feature>
<evidence type="ECO:0000313" key="2">
    <source>
        <dbReference type="EMBL" id="MBS9523464.1"/>
    </source>
</evidence>
<evidence type="ECO:0000313" key="3">
    <source>
        <dbReference type="Proteomes" id="UP001319104"/>
    </source>
</evidence>
<proteinExistence type="predicted"/>
<dbReference type="InterPro" id="IPR029063">
    <property type="entry name" value="SAM-dependent_MTases_sf"/>
</dbReference>
<accession>A0AAP2CGW3</accession>
<reference evidence="2 3" key="1">
    <citation type="submission" date="2021-05" db="EMBL/GenBank/DDBJ databases">
        <authorList>
            <person name="Zhang Z.D."/>
            <person name="Osman G."/>
        </authorList>
    </citation>
    <scope>NUCLEOTIDE SEQUENCE [LARGE SCALE GENOMIC DNA]</scope>
    <source>
        <strain evidence="2 3">KCTC 32217</strain>
    </source>
</reference>
<dbReference type="EMBL" id="JAHCMY010000002">
    <property type="protein sequence ID" value="MBS9523464.1"/>
    <property type="molecule type" value="Genomic_DNA"/>
</dbReference>
<gene>
    <name evidence="2" type="ORF">KI659_05460</name>
</gene>
<dbReference type="GO" id="GO:0032259">
    <property type="term" value="P:methylation"/>
    <property type="evidence" value="ECO:0007669"/>
    <property type="project" value="UniProtKB-KW"/>
</dbReference>
<dbReference type="Pfam" id="PF08241">
    <property type="entry name" value="Methyltransf_11"/>
    <property type="match status" value="1"/>
</dbReference>
<sequence length="222" mass="25948">MLPIKSLLASSETDGSLGKKFREERFRFFEKLVEEKFPENQKIRVLDVGGTQAYWEGKSILKKRNLEITVLNLIEFPVNLPNFRALAGDATHMPEFGDNSFDLVFSNSVIEHLYSWENQVKMAKEISRVGKSYFVQTPNRNFVIEPHYALPLFQFVPKGLAFNILTKTKLSRFNRWEPSMARQYLDEIRLLSIQEMKTLFPDGEVYLEKFLGMNKSVTMFRF</sequence>
<evidence type="ECO:0000259" key="1">
    <source>
        <dbReference type="Pfam" id="PF08241"/>
    </source>
</evidence>
<protein>
    <submittedName>
        <fullName evidence="2">Class I SAM-dependent methyltransferase</fullName>
    </submittedName>
</protein>
<dbReference type="AlphaFoldDB" id="A0AAP2CGW3"/>
<dbReference type="RefSeq" id="WP_213944354.1">
    <property type="nucleotide sequence ID" value="NZ_JAHCMY010000002.1"/>
</dbReference>
<keyword evidence="2" id="KW-0489">Methyltransferase</keyword>
<dbReference type="CDD" id="cd02440">
    <property type="entry name" value="AdoMet_MTases"/>
    <property type="match status" value="1"/>
</dbReference>
<keyword evidence="3" id="KW-1185">Reference proteome</keyword>
<dbReference type="GO" id="GO:0008757">
    <property type="term" value="F:S-adenosylmethionine-dependent methyltransferase activity"/>
    <property type="evidence" value="ECO:0007669"/>
    <property type="project" value="InterPro"/>
</dbReference>
<name>A0AAP2CGW3_9BACT</name>